<feature type="domain" description="Crinkler effector protein N-terminal" evidence="4">
    <location>
        <begin position="4"/>
        <end position="105"/>
    </location>
</feature>
<sequence length="589" mass="65558">MADLNLFCLIDGEPVSRAFSVKIAPALTVSHLRDPIKAEKPVGFRDVAANYLTVWHVSVPVTSDDKGLPITLNALVEKKKLHPVTKISKVFDGGAPKKSINIIVQRPSPADAPLHALTYPSSGSRPSTLFSGKVVGANVKNISDKFFRRGSSVAVFLDSFVRGQAMLPTTSGDIHGLPRAWRRSIAKPMEERPNLLFLDLPGSSATGTASISLASASLLNKMENSHSLLLPVFDVSGCGKTRAVLEVLSQRWGFYFNASGDDWGSNDMSTLQSVVKKHLEETRMDDTDDRYINNSVARKVTFLLFASRLLILEYCLNVPDCSETFTNARWTLLQVCPHVLFEDIFNLLFTALLELQQHCEAHLMYFVRKLFNETKTRLVQHGGMPKVKSDTKLPVFLDEAQVFGDAFDGSFVSVSSDRPLLSPILQGFDFIGHGQLMLVTCGTGTSVNTIFWPKSSGPNLKHGFGSRFPYMGFQRWTDQRSIKAYISRIRGCLPDDDSRRALDERFPQAAIDMLFKRLSGRLHPIVVAVEAIIRGNEQGAWQAAINGVEDRLVSWEKRDVKGNLCFELSQVREKWVKDSSQFEDSLRAF</sequence>
<name>A0A9P6TW54_9FUNG</name>
<evidence type="ECO:0000256" key="1">
    <source>
        <dbReference type="ARBA" id="ARBA00004340"/>
    </source>
</evidence>
<comment type="caution">
    <text evidence="5">The sequence shown here is derived from an EMBL/GenBank/DDBJ whole genome shotgun (WGS) entry which is preliminary data.</text>
</comment>
<evidence type="ECO:0000313" key="5">
    <source>
        <dbReference type="EMBL" id="KAG0249257.1"/>
    </source>
</evidence>
<dbReference type="EMBL" id="JAAAJA010000846">
    <property type="protein sequence ID" value="KAG0249257.1"/>
    <property type="molecule type" value="Genomic_DNA"/>
</dbReference>
<dbReference type="OrthoDB" id="2393824at2759"/>
<accession>A0A9P6TW54</accession>
<protein>
    <recommendedName>
        <fullName evidence="4">Crinkler effector protein N-terminal domain-containing protein</fullName>
    </recommendedName>
</protein>
<dbReference type="GO" id="GO:0043657">
    <property type="term" value="C:host cell"/>
    <property type="evidence" value="ECO:0007669"/>
    <property type="project" value="UniProtKB-SubCell"/>
</dbReference>
<comment type="subcellular location">
    <subcellularLocation>
        <location evidence="1">Host cell</location>
    </subcellularLocation>
    <subcellularLocation>
        <location evidence="2">Secreted</location>
    </subcellularLocation>
</comment>
<evidence type="ECO:0000313" key="6">
    <source>
        <dbReference type="Proteomes" id="UP000726737"/>
    </source>
</evidence>
<keyword evidence="6" id="KW-1185">Reference proteome</keyword>
<evidence type="ECO:0000256" key="3">
    <source>
        <dbReference type="ARBA" id="ARBA00022525"/>
    </source>
</evidence>
<evidence type="ECO:0000259" key="4">
    <source>
        <dbReference type="Pfam" id="PF20147"/>
    </source>
</evidence>
<dbReference type="Proteomes" id="UP000726737">
    <property type="component" value="Unassembled WGS sequence"/>
</dbReference>
<dbReference type="GO" id="GO:0005576">
    <property type="term" value="C:extracellular region"/>
    <property type="evidence" value="ECO:0007669"/>
    <property type="project" value="UniProtKB-SubCell"/>
</dbReference>
<dbReference type="InterPro" id="IPR045379">
    <property type="entry name" value="Crinkler_N"/>
</dbReference>
<gene>
    <name evidence="5" type="ORF">BG011_009458</name>
</gene>
<proteinExistence type="predicted"/>
<dbReference type="Pfam" id="PF20147">
    <property type="entry name" value="Crinkler"/>
    <property type="match status" value="1"/>
</dbReference>
<reference evidence="5" key="1">
    <citation type="journal article" date="2020" name="Fungal Divers.">
        <title>Resolving the Mortierellaceae phylogeny through synthesis of multi-gene phylogenetics and phylogenomics.</title>
        <authorList>
            <person name="Vandepol N."/>
            <person name="Liber J."/>
            <person name="Desiro A."/>
            <person name="Na H."/>
            <person name="Kennedy M."/>
            <person name="Barry K."/>
            <person name="Grigoriev I.V."/>
            <person name="Miller A.N."/>
            <person name="O'Donnell K."/>
            <person name="Stajich J.E."/>
            <person name="Bonito G."/>
        </authorList>
    </citation>
    <scope>NUCLEOTIDE SEQUENCE</scope>
    <source>
        <strain evidence="5">KOD948</strain>
    </source>
</reference>
<dbReference type="AlphaFoldDB" id="A0A9P6TW54"/>
<keyword evidence="3" id="KW-0964">Secreted</keyword>
<evidence type="ECO:0000256" key="2">
    <source>
        <dbReference type="ARBA" id="ARBA00004613"/>
    </source>
</evidence>
<organism evidence="5 6">
    <name type="scientific">Mortierella polycephala</name>
    <dbReference type="NCBI Taxonomy" id="41804"/>
    <lineage>
        <taxon>Eukaryota</taxon>
        <taxon>Fungi</taxon>
        <taxon>Fungi incertae sedis</taxon>
        <taxon>Mucoromycota</taxon>
        <taxon>Mortierellomycotina</taxon>
        <taxon>Mortierellomycetes</taxon>
        <taxon>Mortierellales</taxon>
        <taxon>Mortierellaceae</taxon>
        <taxon>Mortierella</taxon>
    </lineage>
</organism>